<dbReference type="EMBL" id="AHOR02000040">
    <property type="protein sequence ID" value="EMF81141.1"/>
    <property type="molecule type" value="Genomic_DNA"/>
</dbReference>
<sequence length="91" mass="10242">MRRIHGDGIIHVNKIHSLVEGDLPLYEYVSERPSDVVMELVQKGIINGIRKKRHPGKIVSGFVREPPNFIILSTTIRKLYCSTSATSTILT</sequence>
<name>M3GW79_9LEPT</name>
<protein>
    <submittedName>
        <fullName evidence="1">Uncharacterized protein</fullName>
    </submittedName>
</protein>
<reference evidence="1 2" key="1">
    <citation type="submission" date="2013-01" db="EMBL/GenBank/DDBJ databases">
        <authorList>
            <person name="Harkins D.M."/>
            <person name="Durkin A.S."/>
            <person name="Brinkac L.M."/>
            <person name="Haft D.H."/>
            <person name="Selengut J.D."/>
            <person name="Sanka R."/>
            <person name="DePew J."/>
            <person name="Purushe J."/>
            <person name="Tulsiani S.M."/>
            <person name="Graham G.C."/>
            <person name="Burns M.-A."/>
            <person name="Dohnt M.F."/>
            <person name="Smythe L.D."/>
            <person name="McKay D.B."/>
            <person name="Craig S.B."/>
            <person name="Vinetz J.M."/>
            <person name="Sutton G.G."/>
            <person name="Nierman W.C."/>
            <person name="Fouts D.E."/>
        </authorList>
    </citation>
    <scope>NUCLEOTIDE SEQUENCE [LARGE SCALE GENOMIC DNA]</scope>
    <source>
        <strain evidence="1 2">LT2116</strain>
    </source>
</reference>
<dbReference type="Proteomes" id="UP000011770">
    <property type="component" value="Unassembled WGS sequence"/>
</dbReference>
<accession>M3GW79</accession>
<gene>
    <name evidence="1" type="ORF">LEP1GSC188_3579</name>
</gene>
<evidence type="ECO:0000313" key="2">
    <source>
        <dbReference type="Proteomes" id="UP000011770"/>
    </source>
</evidence>
<organism evidence="1 2">
    <name type="scientific">Leptospira weilii serovar Topaz str. LT2116</name>
    <dbReference type="NCBI Taxonomy" id="1088540"/>
    <lineage>
        <taxon>Bacteria</taxon>
        <taxon>Pseudomonadati</taxon>
        <taxon>Spirochaetota</taxon>
        <taxon>Spirochaetia</taxon>
        <taxon>Leptospirales</taxon>
        <taxon>Leptospiraceae</taxon>
        <taxon>Leptospira</taxon>
    </lineage>
</organism>
<dbReference type="AlphaFoldDB" id="M3GW79"/>
<proteinExistence type="predicted"/>
<dbReference type="Gene3D" id="3.30.750.70">
    <property type="entry name" value="4-hydroxybutyrate coenzyme like domains"/>
    <property type="match status" value="1"/>
</dbReference>
<comment type="caution">
    <text evidence="1">The sequence shown here is derived from an EMBL/GenBank/DDBJ whole genome shotgun (WGS) entry which is preliminary data.</text>
</comment>
<evidence type="ECO:0000313" key="1">
    <source>
        <dbReference type="EMBL" id="EMF81141.1"/>
    </source>
</evidence>